<dbReference type="EMBL" id="LQYI01000040">
    <property type="protein sequence ID" value="KYC69980.1"/>
    <property type="molecule type" value="Genomic_DNA"/>
</dbReference>
<name>A0A150KFN4_HEYCO</name>
<proteinExistence type="predicted"/>
<sequence length="37" mass="4083">MRIGKTVHLGKAGVMCWIFLIILCYNRGTLMAKGDGD</sequence>
<feature type="transmembrane region" description="Helical" evidence="1">
    <location>
        <begin position="6"/>
        <end position="25"/>
    </location>
</feature>
<gene>
    <name evidence="2" type="ORF">B4099_1337</name>
</gene>
<comment type="caution">
    <text evidence="2">The sequence shown here is derived from an EMBL/GenBank/DDBJ whole genome shotgun (WGS) entry which is preliminary data.</text>
</comment>
<evidence type="ECO:0000256" key="1">
    <source>
        <dbReference type="SAM" id="Phobius"/>
    </source>
</evidence>
<dbReference type="AlphaFoldDB" id="A0A150KFN4"/>
<organism evidence="2 3">
    <name type="scientific">Heyndrickxia coagulans</name>
    <name type="common">Weizmannia coagulans</name>
    <dbReference type="NCBI Taxonomy" id="1398"/>
    <lineage>
        <taxon>Bacteria</taxon>
        <taxon>Bacillati</taxon>
        <taxon>Bacillota</taxon>
        <taxon>Bacilli</taxon>
        <taxon>Bacillales</taxon>
        <taxon>Bacillaceae</taxon>
        <taxon>Heyndrickxia</taxon>
    </lineage>
</organism>
<dbReference type="PATRIC" id="fig|1398.25.peg.2558"/>
<keyword evidence="1" id="KW-1133">Transmembrane helix</keyword>
<dbReference type="Proteomes" id="UP000075304">
    <property type="component" value="Unassembled WGS sequence"/>
</dbReference>
<keyword evidence="1" id="KW-0472">Membrane</keyword>
<accession>A0A150KFN4</accession>
<evidence type="ECO:0000313" key="2">
    <source>
        <dbReference type="EMBL" id="KYC69980.1"/>
    </source>
</evidence>
<reference evidence="2 3" key="1">
    <citation type="submission" date="2016-01" db="EMBL/GenBank/DDBJ databases">
        <title>Genome Sequences of Twelve Sporeforming Bacillus Species Isolated from Foods.</title>
        <authorList>
            <person name="Berendsen E.M."/>
            <person name="Wells-Bennik M.H."/>
            <person name="Krawcyk A.O."/>
            <person name="De Jong A."/>
            <person name="Holsappel S."/>
            <person name="Eijlander R.T."/>
            <person name="Kuipers O.P."/>
        </authorList>
    </citation>
    <scope>NUCLEOTIDE SEQUENCE [LARGE SCALE GENOMIC DNA]</scope>
    <source>
        <strain evidence="2 3">B4099</strain>
    </source>
</reference>
<evidence type="ECO:0000313" key="3">
    <source>
        <dbReference type="Proteomes" id="UP000075304"/>
    </source>
</evidence>
<protein>
    <submittedName>
        <fullName evidence="2">Uncharacterized protein</fullName>
    </submittedName>
</protein>
<keyword evidence="1" id="KW-0812">Transmembrane</keyword>